<accession>A0A5D3BSQ9</accession>
<protein>
    <submittedName>
        <fullName evidence="3">Ty3-gypsy retroelement transposase</fullName>
    </submittedName>
</protein>
<dbReference type="Proteomes" id="UP000321393">
    <property type="component" value="Unassembled WGS sequence"/>
</dbReference>
<dbReference type="InterPro" id="IPR051320">
    <property type="entry name" value="Viral_Replic_Matur_Polypro"/>
</dbReference>
<evidence type="ECO:0000259" key="1">
    <source>
        <dbReference type="Pfam" id="PF00078"/>
    </source>
</evidence>
<dbReference type="Gene3D" id="3.10.10.10">
    <property type="entry name" value="HIV Type 1 Reverse Transcriptase, subunit A, domain 1"/>
    <property type="match status" value="1"/>
</dbReference>
<dbReference type="PANTHER" id="PTHR33064">
    <property type="entry name" value="POL PROTEIN"/>
    <property type="match status" value="1"/>
</dbReference>
<evidence type="ECO:0000313" key="2">
    <source>
        <dbReference type="EMBL" id="KAA0033872.1"/>
    </source>
</evidence>
<comment type="caution">
    <text evidence="3">The sequence shown here is derived from an EMBL/GenBank/DDBJ whole genome shotgun (WGS) entry which is preliminary data.</text>
</comment>
<dbReference type="EMBL" id="SSTD01016279">
    <property type="protein sequence ID" value="TYK01256.1"/>
    <property type="molecule type" value="Genomic_DNA"/>
</dbReference>
<name>A0A5D3BSQ9_CUCMM</name>
<dbReference type="InterPro" id="IPR000477">
    <property type="entry name" value="RT_dom"/>
</dbReference>
<feature type="domain" description="Reverse transcriptase" evidence="1">
    <location>
        <begin position="90"/>
        <end position="132"/>
    </location>
</feature>
<dbReference type="OrthoDB" id="415724at2759"/>
<evidence type="ECO:0000313" key="3">
    <source>
        <dbReference type="EMBL" id="TYK01256.1"/>
    </source>
</evidence>
<dbReference type="InterPro" id="IPR043502">
    <property type="entry name" value="DNA/RNA_pol_sf"/>
</dbReference>
<proteinExistence type="predicted"/>
<reference evidence="4 5" key="1">
    <citation type="submission" date="2019-08" db="EMBL/GenBank/DDBJ databases">
        <title>Draft genome sequences of two oriental melons (Cucumis melo L. var makuwa).</title>
        <authorList>
            <person name="Kwon S.-Y."/>
        </authorList>
    </citation>
    <scope>NUCLEOTIDE SEQUENCE [LARGE SCALE GENOMIC DNA]</scope>
    <source>
        <strain evidence="5">cv. Chang Bougi</strain>
        <strain evidence="4">cv. SW 3</strain>
        <tissue evidence="3">Leaf</tissue>
    </source>
</reference>
<dbReference type="AlphaFoldDB" id="A0A5D3BSQ9"/>
<dbReference type="SUPFAM" id="SSF56672">
    <property type="entry name" value="DNA/RNA polymerases"/>
    <property type="match status" value="1"/>
</dbReference>
<dbReference type="Gene3D" id="3.30.70.270">
    <property type="match status" value="1"/>
</dbReference>
<gene>
    <name evidence="3" type="ORF">E5676_scaffold49G00430</name>
    <name evidence="2" type="ORF">E6C27_scaffold43059G00570</name>
</gene>
<dbReference type="Proteomes" id="UP000321947">
    <property type="component" value="Unassembled WGS sequence"/>
</dbReference>
<dbReference type="EMBL" id="SSTE01020563">
    <property type="protein sequence ID" value="KAA0033872.1"/>
    <property type="molecule type" value="Genomic_DNA"/>
</dbReference>
<evidence type="ECO:0000313" key="5">
    <source>
        <dbReference type="Proteomes" id="UP000321947"/>
    </source>
</evidence>
<sequence>MRGGESRVLNRVQSINRGMTMAEFYGIDEVFTVEESIPAVLDKYEDVFDWYTYQQKEEMEKLVDEMLSSGVMRSSTSPYSSPVLLVKKNKNLEEHLQHLEMVLEVLRENELYANKKKCSFVKTRVEYLGHIISWQGVEVDLEKIRAITE</sequence>
<dbReference type="PANTHER" id="PTHR33064:SF37">
    <property type="entry name" value="RIBONUCLEASE H"/>
    <property type="match status" value="1"/>
</dbReference>
<organism evidence="3 5">
    <name type="scientific">Cucumis melo var. makuwa</name>
    <name type="common">Oriental melon</name>
    <dbReference type="NCBI Taxonomy" id="1194695"/>
    <lineage>
        <taxon>Eukaryota</taxon>
        <taxon>Viridiplantae</taxon>
        <taxon>Streptophyta</taxon>
        <taxon>Embryophyta</taxon>
        <taxon>Tracheophyta</taxon>
        <taxon>Spermatophyta</taxon>
        <taxon>Magnoliopsida</taxon>
        <taxon>eudicotyledons</taxon>
        <taxon>Gunneridae</taxon>
        <taxon>Pentapetalae</taxon>
        <taxon>rosids</taxon>
        <taxon>fabids</taxon>
        <taxon>Cucurbitales</taxon>
        <taxon>Cucurbitaceae</taxon>
        <taxon>Benincaseae</taxon>
        <taxon>Cucumis</taxon>
    </lineage>
</organism>
<dbReference type="Pfam" id="PF00078">
    <property type="entry name" value="RVT_1"/>
    <property type="match status" value="1"/>
</dbReference>
<evidence type="ECO:0000313" key="4">
    <source>
        <dbReference type="Proteomes" id="UP000321393"/>
    </source>
</evidence>
<dbReference type="InterPro" id="IPR043128">
    <property type="entry name" value="Rev_trsase/Diguanyl_cyclase"/>
</dbReference>